<organism evidence="10 11">
    <name type="scientific">Enterococcus rotai</name>
    <dbReference type="NCBI Taxonomy" id="118060"/>
    <lineage>
        <taxon>Bacteria</taxon>
        <taxon>Bacillati</taxon>
        <taxon>Bacillota</taxon>
        <taxon>Bacilli</taxon>
        <taxon>Lactobacillales</taxon>
        <taxon>Enterococcaceae</taxon>
        <taxon>Enterococcus</taxon>
    </lineage>
</organism>
<evidence type="ECO:0000256" key="3">
    <source>
        <dbReference type="ARBA" id="ARBA00022960"/>
    </source>
</evidence>
<evidence type="ECO:0000256" key="5">
    <source>
        <dbReference type="ARBA" id="ARBA00023316"/>
    </source>
</evidence>
<dbReference type="SUPFAM" id="SSF141523">
    <property type="entry name" value="L,D-transpeptidase catalytic domain-like"/>
    <property type="match status" value="1"/>
</dbReference>
<dbReference type="Gene3D" id="2.40.440.10">
    <property type="entry name" value="L,D-transpeptidase catalytic domain-like"/>
    <property type="match status" value="1"/>
</dbReference>
<accession>A0A0U2MUK1</accession>
<dbReference type="PROSITE" id="PS52029">
    <property type="entry name" value="LD_TPASE"/>
    <property type="match status" value="1"/>
</dbReference>
<dbReference type="GO" id="GO:0008360">
    <property type="term" value="P:regulation of cell shape"/>
    <property type="evidence" value="ECO:0007669"/>
    <property type="project" value="UniProtKB-UniRule"/>
</dbReference>
<dbReference type="InterPro" id="IPR038063">
    <property type="entry name" value="Transpep_catalytic_dom"/>
</dbReference>
<dbReference type="CDD" id="cd16913">
    <property type="entry name" value="YkuD_like"/>
    <property type="match status" value="1"/>
</dbReference>
<keyword evidence="11" id="KW-1185">Reference proteome</keyword>
<dbReference type="Pfam" id="PF12229">
    <property type="entry name" value="PG_binding_4"/>
    <property type="match status" value="1"/>
</dbReference>
<dbReference type="RefSeq" id="WP_208928746.1">
    <property type="nucleotide sequence ID" value="NZ_CP013655.1"/>
</dbReference>
<dbReference type="PANTHER" id="PTHR30582:SF33">
    <property type="entry name" value="EXPORTED PROTEIN"/>
    <property type="match status" value="1"/>
</dbReference>
<dbReference type="STRING" id="118060.ATZ35_01225"/>
<evidence type="ECO:0000256" key="1">
    <source>
        <dbReference type="ARBA" id="ARBA00004752"/>
    </source>
</evidence>
<dbReference type="InterPro" id="IPR005490">
    <property type="entry name" value="LD_TPept_cat_dom"/>
</dbReference>
<feature type="region of interest" description="Disordered" evidence="7">
    <location>
        <begin position="1"/>
        <end position="24"/>
    </location>
</feature>
<evidence type="ECO:0000256" key="7">
    <source>
        <dbReference type="SAM" id="MobiDB-lite"/>
    </source>
</evidence>
<dbReference type="KEGG" id="erx:ATZ35_01225"/>
<keyword evidence="5 6" id="KW-0961">Cell wall biogenesis/degradation</keyword>
<evidence type="ECO:0000313" key="10">
    <source>
        <dbReference type="EMBL" id="ALS35827.1"/>
    </source>
</evidence>
<dbReference type="UniPathway" id="UPA00219"/>
<keyword evidence="3 6" id="KW-0133">Cell shape</keyword>
<gene>
    <name evidence="10" type="ORF">ATZ35_01225</name>
</gene>
<dbReference type="Pfam" id="PF03734">
    <property type="entry name" value="YkuD"/>
    <property type="match status" value="1"/>
</dbReference>
<dbReference type="GO" id="GO:0071972">
    <property type="term" value="F:peptidoglycan L,D-transpeptidase activity"/>
    <property type="evidence" value="ECO:0007669"/>
    <property type="project" value="TreeGrafter"/>
</dbReference>
<feature type="active site" description="Nucleophile" evidence="6">
    <location>
        <position position="445"/>
    </location>
</feature>
<evidence type="ECO:0000256" key="6">
    <source>
        <dbReference type="PROSITE-ProRule" id="PRU01373"/>
    </source>
</evidence>
<sequence>MENEETVSRSVKNARAPQNNKQPNKKKKKWLVPIVGLLICLALVFTGGLVYFQSHFFITAKANGVDISLLNAKAAKEKLEQLNKAEDVVIKVNGKEEKIALPEKYQITEEYLKQNMGDRSIKLPINEDYKNELKNKLNELTFEEGTPSQDARIEKVDGNYQILPEQIGTAVDKEALMNQVLKDVDENKGSYVYDVKEFYQKPTVTKDDKGLQEKLASLSKKENKAITLDINGEKLTLTKEELQSFMDTAGNVDPNKVYAWVEQTNQKYGSIFKPIIFKNVHGVTTKYKNNGSYGWDINMPQTRDLLVQALNSDKDTETITVPIDGDVTQSSTVDKDYVEIDLNDQKMYFFKNGAKVVETDVITGRYNKGTATVPGFHTILYKDTDTKLEGEMLDGSKYSVPVKYWMPLKSFGGVVTQIGIHDADYKAEYFGNKEAYKTNFGSNGCINTPGAAVAQIFNGAYAGMPVIVYGHIYDDAPGEFDKPVDYGEPA</sequence>
<keyword evidence="2" id="KW-0808">Transferase</keyword>
<feature type="active site" description="Proton donor/acceptor" evidence="6">
    <location>
        <position position="421"/>
    </location>
</feature>
<keyword evidence="8" id="KW-1133">Transmembrane helix</keyword>
<dbReference type="GO" id="GO:0005576">
    <property type="term" value="C:extracellular region"/>
    <property type="evidence" value="ECO:0007669"/>
    <property type="project" value="TreeGrafter"/>
</dbReference>
<feature type="transmembrane region" description="Helical" evidence="8">
    <location>
        <begin position="30"/>
        <end position="52"/>
    </location>
</feature>
<dbReference type="InterPro" id="IPR050979">
    <property type="entry name" value="LD-transpeptidase"/>
</dbReference>
<protein>
    <recommendedName>
        <fullName evidence="9">L,D-TPase catalytic domain-containing protein</fullName>
    </recommendedName>
</protein>
<proteinExistence type="predicted"/>
<dbReference type="GO" id="GO:0016740">
    <property type="term" value="F:transferase activity"/>
    <property type="evidence" value="ECO:0007669"/>
    <property type="project" value="UniProtKB-KW"/>
</dbReference>
<dbReference type="InterPro" id="IPR038054">
    <property type="entry name" value="LD_TPept-like_central_sf"/>
</dbReference>
<keyword evidence="4 6" id="KW-0573">Peptidoglycan synthesis</keyword>
<dbReference type="GO" id="GO:0018104">
    <property type="term" value="P:peptidoglycan-protein cross-linking"/>
    <property type="evidence" value="ECO:0007669"/>
    <property type="project" value="TreeGrafter"/>
</dbReference>
<evidence type="ECO:0000259" key="9">
    <source>
        <dbReference type="PROSITE" id="PS52029"/>
    </source>
</evidence>
<dbReference type="Proteomes" id="UP000067523">
    <property type="component" value="Chromosome"/>
</dbReference>
<dbReference type="SUPFAM" id="SSF143985">
    <property type="entry name" value="L,D-transpeptidase pre-catalytic domain-like"/>
    <property type="match status" value="1"/>
</dbReference>
<dbReference type="GO" id="GO:0071555">
    <property type="term" value="P:cell wall organization"/>
    <property type="evidence" value="ECO:0007669"/>
    <property type="project" value="UniProtKB-UniRule"/>
</dbReference>
<dbReference type="EMBL" id="CP013655">
    <property type="protein sequence ID" value="ALS35827.1"/>
    <property type="molecule type" value="Genomic_DNA"/>
</dbReference>
<name>A0A0U2MUK1_9ENTE</name>
<evidence type="ECO:0000256" key="4">
    <source>
        <dbReference type="ARBA" id="ARBA00022984"/>
    </source>
</evidence>
<feature type="domain" description="L,D-TPase catalytic" evidence="9">
    <location>
        <begin position="336"/>
        <end position="469"/>
    </location>
</feature>
<comment type="pathway">
    <text evidence="1 6">Cell wall biogenesis; peptidoglycan biosynthesis.</text>
</comment>
<dbReference type="InterPro" id="IPR022029">
    <property type="entry name" value="YoaR-like_PG-bd"/>
</dbReference>
<reference evidence="11" key="1">
    <citation type="submission" date="2015-12" db="EMBL/GenBank/DDBJ databases">
        <authorList>
            <person name="Lauer A."/>
            <person name="Humrighouse B."/>
            <person name="Loparev V."/>
            <person name="Shewmaker P.L."/>
            <person name="Whitney A.M."/>
            <person name="McLaughlin R.W."/>
        </authorList>
    </citation>
    <scope>NUCLEOTIDE SEQUENCE [LARGE SCALE GENOMIC DNA]</scope>
    <source>
        <strain evidence="11">LMG 26678</strain>
    </source>
</reference>
<keyword evidence="8" id="KW-0472">Membrane</keyword>
<evidence type="ECO:0000256" key="8">
    <source>
        <dbReference type="SAM" id="Phobius"/>
    </source>
</evidence>
<evidence type="ECO:0000313" key="11">
    <source>
        <dbReference type="Proteomes" id="UP000067523"/>
    </source>
</evidence>
<evidence type="ECO:0000256" key="2">
    <source>
        <dbReference type="ARBA" id="ARBA00022679"/>
    </source>
</evidence>
<keyword evidence="8" id="KW-0812">Transmembrane</keyword>
<dbReference type="PANTHER" id="PTHR30582">
    <property type="entry name" value="L,D-TRANSPEPTIDASE"/>
    <property type="match status" value="1"/>
</dbReference>
<dbReference type="AlphaFoldDB" id="A0A0U2MUK1"/>